<name>A0A847SPR5_9BACT</name>
<organism evidence="1 2">
    <name type="scientific">Chitinophaga eiseniae</name>
    <dbReference type="NCBI Taxonomy" id="634771"/>
    <lineage>
        <taxon>Bacteria</taxon>
        <taxon>Pseudomonadati</taxon>
        <taxon>Bacteroidota</taxon>
        <taxon>Chitinophagia</taxon>
        <taxon>Chitinophagales</taxon>
        <taxon>Chitinophagaceae</taxon>
        <taxon>Chitinophaga</taxon>
    </lineage>
</organism>
<evidence type="ECO:0000313" key="1">
    <source>
        <dbReference type="EMBL" id="NLR82274.1"/>
    </source>
</evidence>
<dbReference type="Proteomes" id="UP000552864">
    <property type="component" value="Unassembled WGS sequence"/>
</dbReference>
<protein>
    <submittedName>
        <fullName evidence="1">Uncharacterized protein</fullName>
    </submittedName>
</protein>
<accession>A0A847SPR5</accession>
<dbReference type="RefSeq" id="WP_168742213.1">
    <property type="nucleotide sequence ID" value="NZ_JABAHZ010000009.1"/>
</dbReference>
<evidence type="ECO:0000313" key="2">
    <source>
        <dbReference type="Proteomes" id="UP000552864"/>
    </source>
</evidence>
<comment type="caution">
    <text evidence="1">The sequence shown here is derived from an EMBL/GenBank/DDBJ whole genome shotgun (WGS) entry which is preliminary data.</text>
</comment>
<dbReference type="EMBL" id="JABAHZ010000009">
    <property type="protein sequence ID" value="NLR82274.1"/>
    <property type="molecule type" value="Genomic_DNA"/>
</dbReference>
<sequence>MSEKKQFSVTAEVATALSELIVKSNIRRLSKGLRNLVIEQYMLMGNDRPYWFLVLLEDLMPLFIFFDETEAELIQYYEYLYPDEEYPFE</sequence>
<dbReference type="AlphaFoldDB" id="A0A847SPR5"/>
<proteinExistence type="predicted"/>
<reference evidence="1 2" key="1">
    <citation type="submission" date="2020-04" db="EMBL/GenBank/DDBJ databases">
        <authorList>
            <person name="Yin C."/>
        </authorList>
    </citation>
    <scope>NUCLEOTIDE SEQUENCE [LARGE SCALE GENOMIC DNA]</scope>
    <source>
        <strain evidence="1 2">Ak56</strain>
    </source>
</reference>
<keyword evidence="2" id="KW-1185">Reference proteome</keyword>
<gene>
    <name evidence="1" type="ORF">HGH91_26900</name>
</gene>